<dbReference type="EMBL" id="JBANAX010000546">
    <property type="protein sequence ID" value="KAL1204120.1"/>
    <property type="molecule type" value="Genomic_DNA"/>
</dbReference>
<keyword evidence="3" id="KW-1185">Reference proteome</keyword>
<evidence type="ECO:0000259" key="1">
    <source>
        <dbReference type="PROSITE" id="PS50181"/>
    </source>
</evidence>
<dbReference type="PANTHER" id="PTHR31672">
    <property type="entry name" value="BNACNNG10540D PROTEIN"/>
    <property type="match status" value="1"/>
</dbReference>
<dbReference type="CDD" id="cd22157">
    <property type="entry name" value="F-box_AtFBW1-like"/>
    <property type="match status" value="1"/>
</dbReference>
<dbReference type="Gene3D" id="1.20.1280.50">
    <property type="match status" value="1"/>
</dbReference>
<comment type="caution">
    <text evidence="2">The sequence shown here is derived from an EMBL/GenBank/DDBJ whole genome shotgun (WGS) entry which is preliminary data.</text>
</comment>
<gene>
    <name evidence="2" type="ORF">V5N11_026618</name>
</gene>
<dbReference type="InterPro" id="IPR050796">
    <property type="entry name" value="SCF_F-box_component"/>
</dbReference>
<accession>A0ABD1ARB0</accession>
<evidence type="ECO:0000313" key="2">
    <source>
        <dbReference type="EMBL" id="KAL1204120.1"/>
    </source>
</evidence>
<dbReference type="Pfam" id="PF00646">
    <property type="entry name" value="F-box"/>
    <property type="match status" value="1"/>
</dbReference>
<dbReference type="InterPro" id="IPR017451">
    <property type="entry name" value="F-box-assoc_interact_dom"/>
</dbReference>
<dbReference type="InterPro" id="IPR001810">
    <property type="entry name" value="F-box_dom"/>
</dbReference>
<proteinExistence type="predicted"/>
<dbReference type="SMART" id="SM00256">
    <property type="entry name" value="FBOX"/>
    <property type="match status" value="1"/>
</dbReference>
<feature type="domain" description="F-box" evidence="1">
    <location>
        <begin position="6"/>
        <end position="52"/>
    </location>
</feature>
<dbReference type="InterPro" id="IPR006527">
    <property type="entry name" value="F-box-assoc_dom_typ1"/>
</dbReference>
<dbReference type="Pfam" id="PF07734">
    <property type="entry name" value="FBA_1"/>
    <property type="match status" value="1"/>
</dbReference>
<dbReference type="InterPro" id="IPR036047">
    <property type="entry name" value="F-box-like_dom_sf"/>
</dbReference>
<dbReference type="NCBIfam" id="TIGR01640">
    <property type="entry name" value="F_box_assoc_1"/>
    <property type="match status" value="1"/>
</dbReference>
<dbReference type="SUPFAM" id="SSF81383">
    <property type="entry name" value="F-box domain"/>
    <property type="match status" value="1"/>
</dbReference>
<name>A0ABD1ARB0_CARAN</name>
<reference evidence="2 3" key="1">
    <citation type="submission" date="2024-04" db="EMBL/GenBank/DDBJ databases">
        <title>Genome assembly C_amara_ONT_v2.</title>
        <authorList>
            <person name="Yant L."/>
            <person name="Moore C."/>
            <person name="Slenker M."/>
        </authorList>
    </citation>
    <scope>NUCLEOTIDE SEQUENCE [LARGE SCALE GENOMIC DNA]</scope>
    <source>
        <tissue evidence="2">Leaf</tissue>
    </source>
</reference>
<dbReference type="Proteomes" id="UP001558713">
    <property type="component" value="Unassembled WGS sequence"/>
</dbReference>
<dbReference type="PANTHER" id="PTHR31672:SF13">
    <property type="entry name" value="F-BOX PROTEIN CPR30-LIKE"/>
    <property type="match status" value="1"/>
</dbReference>
<sequence length="369" mass="43542">MNEKKKMMRLNLPCNLVEEILSRVPATSLSGLRFICKRWNALFKDPYFIKKATKQKSILIMRNFRVYSLSVNLNEIHNNIVVDPSIEFTSKLRSLNESEQVDITEVFHCNGLLLCTNVESYKTKLVVVNPFTGKTRWIQPRSVYHRLDSYALGYEYNNNNNNSYESYKILRFPEDSSQLEIFDLKSNLWRVLAKIPPNEGLCTFGRSLSLKGDAYWMSYCNILSFDFTIERFRRFCYPYPFRCENNIAISVVKEEQISLLHNDSDTLQMEIWVSSKIDTETVFSWSKCFTLDLSYQLSCRFSKKGSFIFDQEKEMVVYCRRSGDQRKNVIYIFSMHGWRKFDYDKDQSNYCYPFVFSYVPSLVSLNPPM</sequence>
<organism evidence="2 3">
    <name type="scientific">Cardamine amara subsp. amara</name>
    <dbReference type="NCBI Taxonomy" id="228776"/>
    <lineage>
        <taxon>Eukaryota</taxon>
        <taxon>Viridiplantae</taxon>
        <taxon>Streptophyta</taxon>
        <taxon>Embryophyta</taxon>
        <taxon>Tracheophyta</taxon>
        <taxon>Spermatophyta</taxon>
        <taxon>Magnoliopsida</taxon>
        <taxon>eudicotyledons</taxon>
        <taxon>Gunneridae</taxon>
        <taxon>Pentapetalae</taxon>
        <taxon>rosids</taxon>
        <taxon>malvids</taxon>
        <taxon>Brassicales</taxon>
        <taxon>Brassicaceae</taxon>
        <taxon>Cardamineae</taxon>
        <taxon>Cardamine</taxon>
    </lineage>
</organism>
<dbReference type="AlphaFoldDB" id="A0ABD1ARB0"/>
<dbReference type="PROSITE" id="PS50181">
    <property type="entry name" value="FBOX"/>
    <property type="match status" value="1"/>
</dbReference>
<protein>
    <submittedName>
        <fullName evidence="2">F-box/LRR-repeat/kelch-repeat protein</fullName>
    </submittedName>
</protein>
<evidence type="ECO:0000313" key="3">
    <source>
        <dbReference type="Proteomes" id="UP001558713"/>
    </source>
</evidence>